<keyword evidence="6 12" id="KW-0068">Autocatalytic cleavage</keyword>
<keyword evidence="10 12" id="KW-0234">DNA repair</keyword>
<evidence type="ECO:0000256" key="4">
    <source>
        <dbReference type="ARBA" id="ARBA00022763"/>
    </source>
</evidence>
<sequence length="228" mass="25106">MMDMPQLTVKLTARQQQILELIQNAIARTGAPPTRAEIASELGFKSANAAEEHLQALARKGVIELVSGTSRGIRLRGNSLRQLNQSRDPQFSLPLPSLSQLALPLIGRVAAGSPILAQEHVDQTYYVENSLFQQKPDYLLKVRGMSMRDVGIMDGDLLAVQSTREAKNGQIIVARLGEEVTVKRLHRTADHIELLAENPDFAPIIVQPDEPFEIEGLAVGLIRNSMLM</sequence>
<evidence type="ECO:0000259" key="15">
    <source>
        <dbReference type="Pfam" id="PF01726"/>
    </source>
</evidence>
<feature type="site" description="Cleavage; by autolysis" evidence="12">
    <location>
        <begin position="111"/>
        <end position="112"/>
    </location>
</feature>
<keyword evidence="2 12" id="KW-0678">Repressor</keyword>
<feature type="DNA-binding region" description="H-T-H motif" evidence="12">
    <location>
        <begin position="35"/>
        <end position="55"/>
    </location>
</feature>
<evidence type="ECO:0000256" key="5">
    <source>
        <dbReference type="ARBA" id="ARBA00022801"/>
    </source>
</evidence>
<dbReference type="InterPro" id="IPR039418">
    <property type="entry name" value="LexA-like"/>
</dbReference>
<reference evidence="16 17" key="1">
    <citation type="submission" date="2023-02" db="EMBL/GenBank/DDBJ databases">
        <title>Bacterial whole genomic sequence of Curvibacter sp. HBC61.</title>
        <authorList>
            <person name="Le V."/>
            <person name="Ko S.-R."/>
            <person name="Ahn C.-Y."/>
            <person name="Oh H.-M."/>
        </authorList>
    </citation>
    <scope>NUCLEOTIDE SEQUENCE [LARGE SCALE GENOMIC DNA]</scope>
    <source>
        <strain evidence="16 17">HBC61</strain>
    </source>
</reference>
<evidence type="ECO:0000256" key="3">
    <source>
        <dbReference type="ARBA" id="ARBA00022705"/>
    </source>
</evidence>
<dbReference type="EC" id="3.4.21.88" evidence="12"/>
<evidence type="ECO:0000256" key="13">
    <source>
        <dbReference type="RuleBase" id="RU003991"/>
    </source>
</evidence>
<comment type="similarity">
    <text evidence="1 12 13">Belongs to the peptidase S24 family.</text>
</comment>
<keyword evidence="3 12" id="KW-0235">DNA replication</keyword>
<feature type="domain" description="Peptidase S24/S26A/S26B/S26C" evidence="14">
    <location>
        <begin position="104"/>
        <end position="219"/>
    </location>
</feature>
<dbReference type="GO" id="GO:0004252">
    <property type="term" value="F:serine-type endopeptidase activity"/>
    <property type="evidence" value="ECO:0007669"/>
    <property type="project" value="UniProtKB-EC"/>
</dbReference>
<keyword evidence="4 12" id="KW-0227">DNA damage</keyword>
<evidence type="ECO:0000256" key="2">
    <source>
        <dbReference type="ARBA" id="ARBA00022491"/>
    </source>
</evidence>
<keyword evidence="5 12" id="KW-0378">Hydrolase</keyword>
<evidence type="ECO:0000256" key="12">
    <source>
        <dbReference type="HAMAP-Rule" id="MF_00015"/>
    </source>
</evidence>
<dbReference type="InterPro" id="IPR036388">
    <property type="entry name" value="WH-like_DNA-bd_sf"/>
</dbReference>
<comment type="catalytic activity">
    <reaction evidence="12">
        <text>Hydrolysis of Ala-|-Gly bond in repressor LexA.</text>
        <dbReference type="EC" id="3.4.21.88"/>
    </reaction>
</comment>
<dbReference type="PANTHER" id="PTHR33516:SF2">
    <property type="entry name" value="LEXA REPRESSOR-RELATED"/>
    <property type="match status" value="1"/>
</dbReference>
<dbReference type="InterPro" id="IPR006200">
    <property type="entry name" value="LexA"/>
</dbReference>
<dbReference type="SUPFAM" id="SSF46785">
    <property type="entry name" value="Winged helix' DNA-binding domain"/>
    <property type="match status" value="1"/>
</dbReference>
<proteinExistence type="inferred from homology"/>
<name>A0ABT5MX69_9BURK</name>
<dbReference type="PRINTS" id="PR00726">
    <property type="entry name" value="LEXASERPTASE"/>
</dbReference>
<comment type="function">
    <text evidence="12">Represses a number of genes involved in the response to DNA damage (SOS response), including recA and lexA. In the presence of single-stranded DNA, RecA interacts with LexA causing an autocatalytic cleavage which disrupts the DNA-binding part of LexA, leading to derepression of the SOS regulon and eventually DNA repair.</text>
</comment>
<comment type="subunit">
    <text evidence="12">Homodimer.</text>
</comment>
<evidence type="ECO:0000256" key="8">
    <source>
        <dbReference type="ARBA" id="ARBA00023125"/>
    </source>
</evidence>
<keyword evidence="17" id="KW-1185">Reference proteome</keyword>
<evidence type="ECO:0000313" key="16">
    <source>
        <dbReference type="EMBL" id="MDD0837939.1"/>
    </source>
</evidence>
<dbReference type="NCBIfam" id="TIGR00498">
    <property type="entry name" value="lexA"/>
    <property type="match status" value="1"/>
</dbReference>
<dbReference type="Pfam" id="PF01726">
    <property type="entry name" value="LexA_DNA_bind"/>
    <property type="match status" value="1"/>
</dbReference>
<keyword evidence="9 12" id="KW-0804">Transcription</keyword>
<gene>
    <name evidence="12 16" type="primary">lexA</name>
    <name evidence="16" type="ORF">PSQ40_05075</name>
</gene>
<dbReference type="InterPro" id="IPR015927">
    <property type="entry name" value="Peptidase_S24_S26A/B/C"/>
</dbReference>
<dbReference type="Gene3D" id="1.10.10.10">
    <property type="entry name" value="Winged helix-like DNA-binding domain superfamily/Winged helix DNA-binding domain"/>
    <property type="match status" value="1"/>
</dbReference>
<dbReference type="Pfam" id="PF00717">
    <property type="entry name" value="Peptidase_S24"/>
    <property type="match status" value="1"/>
</dbReference>
<evidence type="ECO:0000256" key="10">
    <source>
        <dbReference type="ARBA" id="ARBA00023204"/>
    </source>
</evidence>
<keyword evidence="11 12" id="KW-0742">SOS response</keyword>
<keyword evidence="8 12" id="KW-0238">DNA-binding</keyword>
<feature type="domain" description="LexA repressor DNA-binding" evidence="15">
    <location>
        <begin position="10"/>
        <end position="72"/>
    </location>
</feature>
<organism evidence="16 17">
    <name type="scientific">Curvibacter cyanobacteriorum</name>
    <dbReference type="NCBI Taxonomy" id="3026422"/>
    <lineage>
        <taxon>Bacteria</taxon>
        <taxon>Pseudomonadati</taxon>
        <taxon>Pseudomonadota</taxon>
        <taxon>Betaproteobacteria</taxon>
        <taxon>Burkholderiales</taxon>
        <taxon>Comamonadaceae</taxon>
        <taxon>Curvibacter</taxon>
    </lineage>
</organism>
<dbReference type="CDD" id="cd06529">
    <property type="entry name" value="S24_LexA-like"/>
    <property type="match status" value="1"/>
</dbReference>
<comment type="caution">
    <text evidence="16">The sequence shown here is derived from an EMBL/GenBank/DDBJ whole genome shotgun (WGS) entry which is preliminary data.</text>
</comment>
<dbReference type="Gene3D" id="2.10.109.10">
    <property type="entry name" value="Umud Fragment, subunit A"/>
    <property type="match status" value="1"/>
</dbReference>
<dbReference type="HAMAP" id="MF_00015">
    <property type="entry name" value="LexA"/>
    <property type="match status" value="1"/>
</dbReference>
<feature type="active site" description="For autocatalytic cleavage activity" evidence="12">
    <location>
        <position position="183"/>
    </location>
</feature>
<evidence type="ECO:0000256" key="9">
    <source>
        <dbReference type="ARBA" id="ARBA00023163"/>
    </source>
</evidence>
<accession>A0ABT5MX69</accession>
<dbReference type="SUPFAM" id="SSF51306">
    <property type="entry name" value="LexA/Signal peptidase"/>
    <property type="match status" value="1"/>
</dbReference>
<evidence type="ECO:0000259" key="14">
    <source>
        <dbReference type="Pfam" id="PF00717"/>
    </source>
</evidence>
<evidence type="ECO:0000256" key="6">
    <source>
        <dbReference type="ARBA" id="ARBA00022813"/>
    </source>
</evidence>
<protein>
    <recommendedName>
        <fullName evidence="12">LexA repressor</fullName>
        <ecNumber evidence="12">3.4.21.88</ecNumber>
    </recommendedName>
</protein>
<evidence type="ECO:0000256" key="11">
    <source>
        <dbReference type="ARBA" id="ARBA00023236"/>
    </source>
</evidence>
<dbReference type="InterPro" id="IPR006199">
    <property type="entry name" value="LexA_DNA-bd_dom"/>
</dbReference>
<dbReference type="InterPro" id="IPR050077">
    <property type="entry name" value="LexA_repressor"/>
</dbReference>
<evidence type="ECO:0000256" key="1">
    <source>
        <dbReference type="ARBA" id="ARBA00007484"/>
    </source>
</evidence>
<keyword evidence="7 12" id="KW-0805">Transcription regulation</keyword>
<dbReference type="EMBL" id="JAQSIP010000002">
    <property type="protein sequence ID" value="MDD0837939.1"/>
    <property type="molecule type" value="Genomic_DNA"/>
</dbReference>
<dbReference type="InterPro" id="IPR036390">
    <property type="entry name" value="WH_DNA-bd_sf"/>
</dbReference>
<dbReference type="InterPro" id="IPR006197">
    <property type="entry name" value="Peptidase_S24_LexA"/>
</dbReference>
<dbReference type="PANTHER" id="PTHR33516">
    <property type="entry name" value="LEXA REPRESSOR"/>
    <property type="match status" value="1"/>
</dbReference>
<dbReference type="Proteomes" id="UP001528673">
    <property type="component" value="Unassembled WGS sequence"/>
</dbReference>
<dbReference type="InterPro" id="IPR036286">
    <property type="entry name" value="LexA/Signal_pep-like_sf"/>
</dbReference>
<feature type="active site" description="For autocatalytic cleavage activity" evidence="12">
    <location>
        <position position="146"/>
    </location>
</feature>
<evidence type="ECO:0000313" key="17">
    <source>
        <dbReference type="Proteomes" id="UP001528673"/>
    </source>
</evidence>
<evidence type="ECO:0000256" key="7">
    <source>
        <dbReference type="ARBA" id="ARBA00023015"/>
    </source>
</evidence>